<evidence type="ECO:0000313" key="2">
    <source>
        <dbReference type="Proteomes" id="UP000229433"/>
    </source>
</evidence>
<dbReference type="EMBL" id="NQXA01000026">
    <property type="protein sequence ID" value="PHQ27869.1"/>
    <property type="molecule type" value="Genomic_DNA"/>
</dbReference>
<name>A0A2G1VN08_9FLAO</name>
<protein>
    <submittedName>
        <fullName evidence="1">Uncharacterized protein</fullName>
    </submittedName>
</protein>
<accession>A0A2G1VN08</accession>
<evidence type="ECO:0000313" key="1">
    <source>
        <dbReference type="EMBL" id="PHQ27869.1"/>
    </source>
</evidence>
<dbReference type="OrthoDB" id="883020at2"/>
<keyword evidence="2" id="KW-1185">Reference proteome</keyword>
<gene>
    <name evidence="1" type="ORF">CJ305_17850</name>
</gene>
<comment type="caution">
    <text evidence="1">The sequence shown here is derived from an EMBL/GenBank/DDBJ whole genome shotgun (WGS) entry which is preliminary data.</text>
</comment>
<sequence length="175" mass="20979">MTLAFSQKLNDKPTYFVEKIWEGFLRSDQFQDCDETYHRYMRAHKVLFGKHWDWIPEKEPRMKSGKLHTIRRDEKDRWKAGNKIHFVINNRTADRFQFAPVAECKAIQYIEISYDELLCEKFSSEPAVFVDGEPLNISQIEELAINDGFKNTMEFFQYFDNDFSGKIIHWTDLIY</sequence>
<organism evidence="1 2">
    <name type="scientific">Leeuwenhoekiella nanhaiensis</name>
    <dbReference type="NCBI Taxonomy" id="1655491"/>
    <lineage>
        <taxon>Bacteria</taxon>
        <taxon>Pseudomonadati</taxon>
        <taxon>Bacteroidota</taxon>
        <taxon>Flavobacteriia</taxon>
        <taxon>Flavobacteriales</taxon>
        <taxon>Flavobacteriaceae</taxon>
        <taxon>Leeuwenhoekiella</taxon>
    </lineage>
</organism>
<dbReference type="Proteomes" id="UP000229433">
    <property type="component" value="Unassembled WGS sequence"/>
</dbReference>
<dbReference type="RefSeq" id="WP_099647666.1">
    <property type="nucleotide sequence ID" value="NZ_KZ319306.1"/>
</dbReference>
<dbReference type="AlphaFoldDB" id="A0A2G1VN08"/>
<reference evidence="1 2" key="1">
    <citation type="submission" date="2017-08" db="EMBL/GenBank/DDBJ databases">
        <title>The whole genome shortgun sequences of strain Leeuwenhoekiella nanhaiensis G18 from the South China Sea.</title>
        <authorList>
            <person name="Liu Q."/>
        </authorList>
    </citation>
    <scope>NUCLEOTIDE SEQUENCE [LARGE SCALE GENOMIC DNA]</scope>
    <source>
        <strain evidence="1 2">G18</strain>
    </source>
</reference>
<proteinExistence type="predicted"/>